<organism evidence="2 3">
    <name type="scientific">Agaribacillus aureus</name>
    <dbReference type="NCBI Taxonomy" id="3051825"/>
    <lineage>
        <taxon>Bacteria</taxon>
        <taxon>Pseudomonadati</taxon>
        <taxon>Bacteroidota</taxon>
        <taxon>Cytophagia</taxon>
        <taxon>Cytophagales</taxon>
        <taxon>Splendidivirgaceae</taxon>
        <taxon>Agaribacillus</taxon>
    </lineage>
</organism>
<protein>
    <recommendedName>
        <fullName evidence="4">DUF4412 domain-containing protein</fullName>
    </recommendedName>
</protein>
<reference evidence="2" key="1">
    <citation type="submission" date="2023-06" db="EMBL/GenBank/DDBJ databases">
        <title>Genomic of Agaribacillus aureum.</title>
        <authorList>
            <person name="Wang G."/>
        </authorList>
    </citation>
    <scope>NUCLEOTIDE SEQUENCE</scope>
    <source>
        <strain evidence="2">BMA12</strain>
    </source>
</reference>
<gene>
    <name evidence="2" type="ORF">QQ020_35605</name>
</gene>
<dbReference type="Proteomes" id="UP001172083">
    <property type="component" value="Unassembled WGS sequence"/>
</dbReference>
<accession>A0ABT8LI36</accession>
<feature type="coiled-coil region" evidence="1">
    <location>
        <begin position="101"/>
        <end position="128"/>
    </location>
</feature>
<dbReference type="RefSeq" id="WP_346762789.1">
    <property type="nucleotide sequence ID" value="NZ_JAUJEB010000017.1"/>
</dbReference>
<evidence type="ECO:0008006" key="4">
    <source>
        <dbReference type="Google" id="ProtNLM"/>
    </source>
</evidence>
<keyword evidence="3" id="KW-1185">Reference proteome</keyword>
<dbReference type="EMBL" id="JAUJEB010000017">
    <property type="protein sequence ID" value="MDN5217453.1"/>
    <property type="molecule type" value="Genomic_DNA"/>
</dbReference>
<evidence type="ECO:0000313" key="2">
    <source>
        <dbReference type="EMBL" id="MDN5217453.1"/>
    </source>
</evidence>
<name>A0ABT8LI36_9BACT</name>
<evidence type="ECO:0000313" key="3">
    <source>
        <dbReference type="Proteomes" id="UP001172083"/>
    </source>
</evidence>
<evidence type="ECO:0000256" key="1">
    <source>
        <dbReference type="SAM" id="Coils"/>
    </source>
</evidence>
<comment type="caution">
    <text evidence="2">The sequence shown here is derived from an EMBL/GenBank/DDBJ whole genome shotgun (WGS) entry which is preliminary data.</text>
</comment>
<sequence length="283" mass="31285">MKYLTFLSKIAFIFFISFGLSVKSFAGNGVVVKTTNYLFNGSSGEKTKSGSSTMYMTSQKLMIKQEESDGKSTTIIFNSTKNEMILFLNSQEYIVLDEKEMAVIKQQLAGMREMMEKMRANMTEEQKKMMDKNFPGSGQKVTTSYEKGGSKTINGWNSSKYSALQNGTKVSELYIASYGALGVSQSDFAVMKSMMEFFRKHLADFSNQFGMGGDASSFMALSGDNPAFNAGVPVKITAFSAGRAISDTIIDSVEKKAINESLFTIPSHMKRKDLAQMMQGGFR</sequence>
<proteinExistence type="predicted"/>
<keyword evidence="1" id="KW-0175">Coiled coil</keyword>